<organism evidence="6 7">
    <name type="scientific">Bombilactobacillus apium</name>
    <dbReference type="NCBI Taxonomy" id="2675299"/>
    <lineage>
        <taxon>Bacteria</taxon>
        <taxon>Bacillati</taxon>
        <taxon>Bacillota</taxon>
        <taxon>Bacilli</taxon>
        <taxon>Lactobacillales</taxon>
        <taxon>Lactobacillaceae</taxon>
        <taxon>Bombilactobacillus</taxon>
    </lineage>
</organism>
<dbReference type="PIRSF" id="PIRSF006060">
    <property type="entry name" value="AA_transporter"/>
    <property type="match status" value="1"/>
</dbReference>
<dbReference type="InterPro" id="IPR002293">
    <property type="entry name" value="AA/rel_permease1"/>
</dbReference>
<dbReference type="GO" id="GO:0022857">
    <property type="term" value="F:transmembrane transporter activity"/>
    <property type="evidence" value="ECO:0007669"/>
    <property type="project" value="InterPro"/>
</dbReference>
<dbReference type="RefSeq" id="WP_176942077.1">
    <property type="nucleotide sequence ID" value="NZ_JABZEC010000001.1"/>
</dbReference>
<comment type="subcellular location">
    <subcellularLocation>
        <location evidence="1">Membrane</location>
        <topology evidence="1">Multi-pass membrane protein</topology>
    </subcellularLocation>
</comment>
<dbReference type="EMBL" id="JABZEC010000001">
    <property type="protein sequence ID" value="NVY95915.1"/>
    <property type="molecule type" value="Genomic_DNA"/>
</dbReference>
<feature type="transmembrane region" description="Helical" evidence="5">
    <location>
        <begin position="491"/>
        <end position="510"/>
    </location>
</feature>
<reference evidence="6 7" key="1">
    <citation type="submission" date="2020-06" db="EMBL/GenBank/DDBJ databases">
        <authorList>
            <person name="Kang J."/>
        </authorList>
    </citation>
    <scope>NUCLEOTIDE SEQUENCE [LARGE SCALE GENOMIC DNA]</scope>
    <source>
        <strain evidence="6 7">DCY120</strain>
    </source>
</reference>
<evidence type="ECO:0000256" key="4">
    <source>
        <dbReference type="ARBA" id="ARBA00023136"/>
    </source>
</evidence>
<feature type="transmembrane region" description="Helical" evidence="5">
    <location>
        <begin position="406"/>
        <end position="424"/>
    </location>
</feature>
<keyword evidence="4 5" id="KW-0472">Membrane</keyword>
<dbReference type="Proteomes" id="UP000563523">
    <property type="component" value="Unassembled WGS sequence"/>
</dbReference>
<feature type="transmembrane region" description="Helical" evidence="5">
    <location>
        <begin position="458"/>
        <end position="479"/>
    </location>
</feature>
<feature type="transmembrane region" description="Helical" evidence="5">
    <location>
        <begin position="196"/>
        <end position="220"/>
    </location>
</feature>
<feature type="transmembrane region" description="Helical" evidence="5">
    <location>
        <begin position="241"/>
        <end position="262"/>
    </location>
</feature>
<feature type="transmembrane region" description="Helical" evidence="5">
    <location>
        <begin position="346"/>
        <end position="365"/>
    </location>
</feature>
<dbReference type="AlphaFoldDB" id="A0A850R5U4"/>
<dbReference type="Pfam" id="PF13520">
    <property type="entry name" value="AA_permease_2"/>
    <property type="match status" value="1"/>
</dbReference>
<feature type="transmembrane region" description="Helical" evidence="5">
    <location>
        <begin position="90"/>
        <end position="111"/>
    </location>
</feature>
<evidence type="ECO:0000313" key="7">
    <source>
        <dbReference type="Proteomes" id="UP000563523"/>
    </source>
</evidence>
<evidence type="ECO:0000256" key="3">
    <source>
        <dbReference type="ARBA" id="ARBA00022989"/>
    </source>
</evidence>
<feature type="transmembrane region" description="Helical" evidence="5">
    <location>
        <begin position="371"/>
        <end position="390"/>
    </location>
</feature>
<proteinExistence type="predicted"/>
<evidence type="ECO:0000256" key="2">
    <source>
        <dbReference type="ARBA" id="ARBA00022692"/>
    </source>
</evidence>
<comment type="caution">
    <text evidence="6">The sequence shown here is derived from an EMBL/GenBank/DDBJ whole genome shotgun (WGS) entry which is preliminary data.</text>
</comment>
<keyword evidence="3 5" id="KW-1133">Transmembrane helix</keyword>
<sequence length="540" mass="60121">MKKSKGKIGLFNAVMLGIGSIIGSGWLFGSWQASQVAGPAAIISWIIGTIITLVIANNYIELGAMLPENGGISKYAQYSHGSLLGHISAWANWISLIVTLPIEAVACVQYMSSWPWHWASFTHRLMSNGQVTFQGLLVVYLFIAVFSFVNYFSVKLLMRFTGLISSFKIIIPLITIIALMLSSFHVSNIGITSGKFMPYGSATIFQATTTAGIIFSLNAFQTVINIDSDLKKTEINMKRAVHISLFLSAIIYILLQIAYLTAISPNKITKVGWAGINFDSPFADLAIIIGLQWLSLILYIDAFISPFGTGVSNSASGSRALAAMADNDHLPKSIGKIDLKSGIPRNAVLVNGAVGILMVTFFRSWSMLATVISTLMLIAYLTGPVSVVYLREKAPNMERPFRNRKVNFFAPLSFALTSLAVYWAMWPTTIEVIIIILLGVPIYLYYEWKKGWKHIEEQLSGSSWMFFYLIFISLLSYIGSKEFNGIGVIKYPWDFLVVIIGSLLFYEWGINSGQITKYFKHARKLNYFKVKIPKEKKKNR</sequence>
<feature type="transmembrane region" description="Helical" evidence="5">
    <location>
        <begin position="131"/>
        <end position="154"/>
    </location>
</feature>
<dbReference type="PANTHER" id="PTHR47547:SF1">
    <property type="entry name" value="ASPARTATE-PROTON SYMPORTER"/>
    <property type="match status" value="1"/>
</dbReference>
<evidence type="ECO:0000313" key="6">
    <source>
        <dbReference type="EMBL" id="NVY95915.1"/>
    </source>
</evidence>
<feature type="transmembrane region" description="Helical" evidence="5">
    <location>
        <begin position="282"/>
        <end position="304"/>
    </location>
</feature>
<dbReference type="GO" id="GO:0016020">
    <property type="term" value="C:membrane"/>
    <property type="evidence" value="ECO:0007669"/>
    <property type="project" value="UniProtKB-SubCell"/>
</dbReference>
<dbReference type="InterPro" id="IPR052962">
    <property type="entry name" value="AA_Transporter_AGT"/>
</dbReference>
<feature type="transmembrane region" description="Helical" evidence="5">
    <location>
        <begin position="9"/>
        <end position="28"/>
    </location>
</feature>
<feature type="transmembrane region" description="Helical" evidence="5">
    <location>
        <begin position="166"/>
        <end position="184"/>
    </location>
</feature>
<accession>A0A850R5U4</accession>
<keyword evidence="2 5" id="KW-0812">Transmembrane</keyword>
<protein>
    <submittedName>
        <fullName evidence="6">APC family permease</fullName>
    </submittedName>
</protein>
<feature type="transmembrane region" description="Helical" evidence="5">
    <location>
        <begin position="430"/>
        <end position="446"/>
    </location>
</feature>
<evidence type="ECO:0000256" key="1">
    <source>
        <dbReference type="ARBA" id="ARBA00004141"/>
    </source>
</evidence>
<gene>
    <name evidence="6" type="ORF">HU830_01705</name>
</gene>
<feature type="transmembrane region" description="Helical" evidence="5">
    <location>
        <begin position="40"/>
        <end position="60"/>
    </location>
</feature>
<dbReference type="Gene3D" id="1.20.1740.10">
    <property type="entry name" value="Amino acid/polyamine transporter I"/>
    <property type="match status" value="1"/>
</dbReference>
<evidence type="ECO:0000256" key="5">
    <source>
        <dbReference type="SAM" id="Phobius"/>
    </source>
</evidence>
<keyword evidence="7" id="KW-1185">Reference proteome</keyword>
<dbReference type="PANTHER" id="PTHR47547">
    <property type="match status" value="1"/>
</dbReference>
<name>A0A850R5U4_9LACO</name>